<evidence type="ECO:0000259" key="9">
    <source>
        <dbReference type="PROSITE" id="PS50893"/>
    </source>
</evidence>
<keyword evidence="6 8" id="KW-1133">Transmembrane helix</keyword>
<dbReference type="GO" id="GO:0016020">
    <property type="term" value="C:membrane"/>
    <property type="evidence" value="ECO:0007669"/>
    <property type="project" value="UniProtKB-SubCell"/>
</dbReference>
<keyword evidence="5" id="KW-0067">ATP-binding</keyword>
<dbReference type="PANTHER" id="PTHR24223">
    <property type="entry name" value="ATP-BINDING CASSETTE SUB-FAMILY C"/>
    <property type="match status" value="1"/>
</dbReference>
<dbReference type="EMBL" id="CAJGYM010000065">
    <property type="protein sequence ID" value="CAD6196013.1"/>
    <property type="molecule type" value="Genomic_DNA"/>
</dbReference>
<keyword evidence="3 8" id="KW-0812">Transmembrane</keyword>
<comment type="subcellular location">
    <subcellularLocation>
        <location evidence="1">Membrane</location>
        <topology evidence="1">Multi-pass membrane protein</topology>
    </subcellularLocation>
</comment>
<evidence type="ECO:0000313" key="12">
    <source>
        <dbReference type="Proteomes" id="UP000835052"/>
    </source>
</evidence>
<keyword evidence="7 8" id="KW-0472">Membrane</keyword>
<organism evidence="11 12">
    <name type="scientific">Caenorhabditis auriculariae</name>
    <dbReference type="NCBI Taxonomy" id="2777116"/>
    <lineage>
        <taxon>Eukaryota</taxon>
        <taxon>Metazoa</taxon>
        <taxon>Ecdysozoa</taxon>
        <taxon>Nematoda</taxon>
        <taxon>Chromadorea</taxon>
        <taxon>Rhabditida</taxon>
        <taxon>Rhabditina</taxon>
        <taxon>Rhabditomorpha</taxon>
        <taxon>Rhabditoidea</taxon>
        <taxon>Rhabditidae</taxon>
        <taxon>Peloderinae</taxon>
        <taxon>Caenorhabditis</taxon>
    </lineage>
</organism>
<feature type="domain" description="ABC transmembrane type-1" evidence="10">
    <location>
        <begin position="160"/>
        <end position="424"/>
    </location>
</feature>
<accession>A0A8S1HP03</accession>
<dbReference type="FunFam" id="3.40.50.300:FF:000997">
    <property type="entry name" value="Multidrug resistance-associated protein 1"/>
    <property type="match status" value="1"/>
</dbReference>
<dbReference type="InterPro" id="IPR003593">
    <property type="entry name" value="AAA+_ATPase"/>
</dbReference>
<feature type="transmembrane region" description="Helical" evidence="8">
    <location>
        <begin position="801"/>
        <end position="825"/>
    </location>
</feature>
<protein>
    <submittedName>
        <fullName evidence="11">Uncharacterized protein</fullName>
    </submittedName>
</protein>
<evidence type="ECO:0000259" key="10">
    <source>
        <dbReference type="PROSITE" id="PS50929"/>
    </source>
</evidence>
<evidence type="ECO:0000313" key="11">
    <source>
        <dbReference type="EMBL" id="CAD6196013.1"/>
    </source>
</evidence>
<evidence type="ECO:0000256" key="2">
    <source>
        <dbReference type="ARBA" id="ARBA00022448"/>
    </source>
</evidence>
<sequence>MSRKISVGLSFCVLSRRLKEPHPVISLALLSTLILKIVEIIVKAIEGDFDAAASAEGALLMAEVALLAEAKPRQKQNVSPEEKSSFFSRLFFCWMNEVVRTGASRPLINEDLYPLAEKCTSHSLIEIFDREFQHQKTKQKSTEPTSLVWPFVRSQKKLIITITLSRMVADVVHYLNPLLLKQLIDYVSLKDQPLSFGICIALIMFLSAEIRSMLQNFQVSGMFKLAVYYQSTLQNAILKKPIEPLARFLNHAAVDIEIVIHSIPYLQNTWSVPFQVTLAMTMLWLTLGPPALAGVAVMALFIPLNIFTSKFVKRSQMAQMKAKDERTKLSNELYAWEESFEKKINELRAEEVRLLRNVCVLSRIVDVANAASPFLVAIASFSTFVLLNEPNALTPSVAFVALTIFNQLRQPMRMVANVINTLVQAMVSNKRLKEFMNEDELVRKVETSIGNAVVVREANLNWKGPDAPPVLKNITATVRTNQLVAIVGSVGGGKSSFLSALLDEMNLLSGRIKIGGTIAYVPQQSWIFNKSVKENILFGSPEDPTFYQDVIKSCQLESDLSRLDNGDDTLVGENGITLSGGQKARISLARAVYQDREIYLLDDTLSAVDAHVGHAIFENVIGPNGLLRHKTRLLVTHNLQYTRNVDRIYVIEDGQIVEQGTYDDLKTMGGPFQNLYEEFESKQSEKEKKDGDEENLIDGQVEGAALVKRKLTVDKIKDSDRPKDNKTGVETVQLGRVNKKRLRSLFLPRWDGSIRSAFFLFFMSHFAIMSLRSLWLSDWSNENAESKSNSNVTKISTEFRLAVYAGFGVCEILTLSCAFALLTLGTLRASYGLHAPLIRSLLRAPITFFDITPVGRIINRLSRDLDVIDKLQDSLRMLTQNLFNVVTIMVLLLPKVSMELLPSGLSRR</sequence>
<dbReference type="AlphaFoldDB" id="A0A8S1HP03"/>
<keyword evidence="4" id="KW-0547">Nucleotide-binding</keyword>
<proteinExistence type="predicted"/>
<keyword evidence="2" id="KW-0813">Transport</keyword>
<dbReference type="GO" id="GO:0140359">
    <property type="term" value="F:ABC-type transporter activity"/>
    <property type="evidence" value="ECO:0007669"/>
    <property type="project" value="InterPro"/>
</dbReference>
<dbReference type="Gene3D" id="3.40.50.300">
    <property type="entry name" value="P-loop containing nucleotide triphosphate hydrolases"/>
    <property type="match status" value="1"/>
</dbReference>
<dbReference type="SMART" id="SM00382">
    <property type="entry name" value="AAA"/>
    <property type="match status" value="1"/>
</dbReference>
<dbReference type="PROSITE" id="PS50893">
    <property type="entry name" value="ABC_TRANSPORTER_2"/>
    <property type="match status" value="1"/>
</dbReference>
<dbReference type="Pfam" id="PF00664">
    <property type="entry name" value="ABC_membrane"/>
    <property type="match status" value="2"/>
</dbReference>
<dbReference type="Pfam" id="PF00005">
    <property type="entry name" value="ABC_tran"/>
    <property type="match status" value="1"/>
</dbReference>
<comment type="caution">
    <text evidence="11">The sequence shown here is derived from an EMBL/GenBank/DDBJ whole genome shotgun (WGS) entry which is preliminary data.</text>
</comment>
<gene>
    <name evidence="11" type="ORF">CAUJ_LOCUS11930</name>
</gene>
<dbReference type="SUPFAM" id="SSF52540">
    <property type="entry name" value="P-loop containing nucleoside triphosphate hydrolases"/>
    <property type="match status" value="1"/>
</dbReference>
<keyword evidence="12" id="KW-1185">Reference proteome</keyword>
<reference evidence="11" key="1">
    <citation type="submission" date="2020-10" db="EMBL/GenBank/DDBJ databases">
        <authorList>
            <person name="Kikuchi T."/>
        </authorList>
    </citation>
    <scope>NUCLEOTIDE SEQUENCE</scope>
    <source>
        <strain evidence="11">NKZ352</strain>
    </source>
</reference>
<dbReference type="PROSITE" id="PS00211">
    <property type="entry name" value="ABC_TRANSPORTER_1"/>
    <property type="match status" value="1"/>
</dbReference>
<dbReference type="InterPro" id="IPR003439">
    <property type="entry name" value="ABC_transporter-like_ATP-bd"/>
</dbReference>
<evidence type="ECO:0000256" key="5">
    <source>
        <dbReference type="ARBA" id="ARBA00022840"/>
    </source>
</evidence>
<dbReference type="SUPFAM" id="SSF90123">
    <property type="entry name" value="ABC transporter transmembrane region"/>
    <property type="match status" value="2"/>
</dbReference>
<dbReference type="GO" id="GO:0005524">
    <property type="term" value="F:ATP binding"/>
    <property type="evidence" value="ECO:0007669"/>
    <property type="project" value="UniProtKB-KW"/>
</dbReference>
<evidence type="ECO:0000256" key="8">
    <source>
        <dbReference type="SAM" id="Phobius"/>
    </source>
</evidence>
<dbReference type="InterPro" id="IPR017871">
    <property type="entry name" value="ABC_transporter-like_CS"/>
</dbReference>
<feature type="domain" description="ABC transporter" evidence="9">
    <location>
        <begin position="455"/>
        <end position="678"/>
    </location>
</feature>
<evidence type="ECO:0000256" key="3">
    <source>
        <dbReference type="ARBA" id="ARBA00022692"/>
    </source>
</evidence>
<dbReference type="CDD" id="cd03250">
    <property type="entry name" value="ABCC_MRP_domain1"/>
    <property type="match status" value="1"/>
</dbReference>
<dbReference type="GO" id="GO:0016887">
    <property type="term" value="F:ATP hydrolysis activity"/>
    <property type="evidence" value="ECO:0007669"/>
    <property type="project" value="InterPro"/>
</dbReference>
<evidence type="ECO:0000256" key="4">
    <source>
        <dbReference type="ARBA" id="ARBA00022741"/>
    </source>
</evidence>
<dbReference type="OrthoDB" id="6500128at2759"/>
<dbReference type="InterPro" id="IPR050173">
    <property type="entry name" value="ABC_transporter_C-like"/>
</dbReference>
<evidence type="ECO:0000256" key="6">
    <source>
        <dbReference type="ARBA" id="ARBA00022989"/>
    </source>
</evidence>
<evidence type="ECO:0000256" key="1">
    <source>
        <dbReference type="ARBA" id="ARBA00004141"/>
    </source>
</evidence>
<dbReference type="InterPro" id="IPR036640">
    <property type="entry name" value="ABC1_TM_sf"/>
</dbReference>
<dbReference type="Proteomes" id="UP000835052">
    <property type="component" value="Unassembled WGS sequence"/>
</dbReference>
<name>A0A8S1HP03_9PELO</name>
<dbReference type="InterPro" id="IPR011527">
    <property type="entry name" value="ABC1_TM_dom"/>
</dbReference>
<dbReference type="Gene3D" id="1.20.1560.10">
    <property type="entry name" value="ABC transporter type 1, transmembrane domain"/>
    <property type="match status" value="2"/>
</dbReference>
<dbReference type="InterPro" id="IPR027417">
    <property type="entry name" value="P-loop_NTPase"/>
</dbReference>
<evidence type="ECO:0000256" key="7">
    <source>
        <dbReference type="ARBA" id="ARBA00023136"/>
    </source>
</evidence>
<dbReference type="CDD" id="cd18595">
    <property type="entry name" value="ABC_6TM_MRP1_2_3_6_D1_like"/>
    <property type="match status" value="1"/>
</dbReference>
<dbReference type="PANTHER" id="PTHR24223:SF415">
    <property type="entry name" value="FI20190P1"/>
    <property type="match status" value="1"/>
</dbReference>
<feature type="domain" description="ABC transmembrane type-1" evidence="10">
    <location>
        <begin position="759"/>
        <end position="893"/>
    </location>
</feature>
<dbReference type="PROSITE" id="PS50929">
    <property type="entry name" value="ABC_TM1F"/>
    <property type="match status" value="2"/>
</dbReference>
<feature type="transmembrane region" description="Helical" evidence="8">
    <location>
        <begin position="287"/>
        <end position="307"/>
    </location>
</feature>